<dbReference type="PANTHER" id="PTHR30250:SF11">
    <property type="entry name" value="O-ANTIGEN TRANSPORTER-RELATED"/>
    <property type="match status" value="1"/>
</dbReference>
<gene>
    <name evidence="7" type="ordered locus">TOPB45_0336</name>
</gene>
<dbReference type="RefSeq" id="WP_013909144.1">
    <property type="nucleotide sequence ID" value="NC_015682.1"/>
</dbReference>
<evidence type="ECO:0000313" key="7">
    <source>
        <dbReference type="EMBL" id="AEH22444.1"/>
    </source>
</evidence>
<feature type="transmembrane region" description="Helical" evidence="6">
    <location>
        <begin position="232"/>
        <end position="257"/>
    </location>
</feature>
<feature type="transmembrane region" description="Helical" evidence="6">
    <location>
        <begin position="344"/>
        <end position="364"/>
    </location>
</feature>
<comment type="subcellular location">
    <subcellularLocation>
        <location evidence="1">Cell membrane</location>
        <topology evidence="1">Multi-pass membrane protein</topology>
    </subcellularLocation>
</comment>
<evidence type="ECO:0000256" key="1">
    <source>
        <dbReference type="ARBA" id="ARBA00004651"/>
    </source>
</evidence>
<feature type="transmembrane region" description="Helical" evidence="6">
    <location>
        <begin position="162"/>
        <end position="182"/>
    </location>
</feature>
<evidence type="ECO:0000313" key="8">
    <source>
        <dbReference type="Proteomes" id="UP000006583"/>
    </source>
</evidence>
<evidence type="ECO:0000256" key="5">
    <source>
        <dbReference type="ARBA" id="ARBA00023136"/>
    </source>
</evidence>
<organism evidence="7 8">
    <name type="scientific">Thermodesulfobacterium geofontis (strain OPF15)</name>
    <dbReference type="NCBI Taxonomy" id="795359"/>
    <lineage>
        <taxon>Bacteria</taxon>
        <taxon>Pseudomonadati</taxon>
        <taxon>Thermodesulfobacteriota</taxon>
        <taxon>Thermodesulfobacteria</taxon>
        <taxon>Thermodesulfobacteriales</taxon>
        <taxon>Thermodesulfobacteriaceae</taxon>
        <taxon>Thermodesulfobacterium</taxon>
    </lineage>
</organism>
<dbReference type="GO" id="GO:0005886">
    <property type="term" value="C:plasma membrane"/>
    <property type="evidence" value="ECO:0007669"/>
    <property type="project" value="UniProtKB-SubCell"/>
</dbReference>
<dbReference type="EMBL" id="CP002829">
    <property type="protein sequence ID" value="AEH22444.1"/>
    <property type="molecule type" value="Genomic_DNA"/>
</dbReference>
<name>F8C3J5_THEGP</name>
<dbReference type="STRING" id="795359.TOPB45_0336"/>
<evidence type="ECO:0000256" key="2">
    <source>
        <dbReference type="ARBA" id="ARBA00022475"/>
    </source>
</evidence>
<feature type="transmembrane region" description="Helical" evidence="6">
    <location>
        <begin position="309"/>
        <end position="332"/>
    </location>
</feature>
<dbReference type="PANTHER" id="PTHR30250">
    <property type="entry name" value="PST FAMILY PREDICTED COLANIC ACID TRANSPORTER"/>
    <property type="match status" value="1"/>
</dbReference>
<feature type="transmembrane region" description="Helical" evidence="6">
    <location>
        <begin position="402"/>
        <end position="423"/>
    </location>
</feature>
<feature type="transmembrane region" description="Helical" evidence="6">
    <location>
        <begin position="135"/>
        <end position="155"/>
    </location>
</feature>
<dbReference type="PATRIC" id="fig|795359.3.peg.340"/>
<dbReference type="InterPro" id="IPR002797">
    <property type="entry name" value="Polysacc_synth"/>
</dbReference>
<dbReference type="CDD" id="cd13128">
    <property type="entry name" value="MATE_Wzx_like"/>
    <property type="match status" value="1"/>
</dbReference>
<dbReference type="Pfam" id="PF01943">
    <property type="entry name" value="Polysacc_synt"/>
    <property type="match status" value="1"/>
</dbReference>
<dbReference type="KEGG" id="top:TOPB45_0336"/>
<dbReference type="Proteomes" id="UP000006583">
    <property type="component" value="Chromosome"/>
</dbReference>
<proteinExistence type="predicted"/>
<evidence type="ECO:0000256" key="6">
    <source>
        <dbReference type="SAM" id="Phobius"/>
    </source>
</evidence>
<evidence type="ECO:0000256" key="3">
    <source>
        <dbReference type="ARBA" id="ARBA00022692"/>
    </source>
</evidence>
<protein>
    <submittedName>
        <fullName evidence="7">Polysaccharide biosynthesis protein</fullName>
    </submittedName>
</protein>
<dbReference type="InterPro" id="IPR050833">
    <property type="entry name" value="Poly_Biosynth_Transport"/>
</dbReference>
<sequence>MNKIDTNILAPLKNLLATETRRRLFENFLSLSFLQVANYIFPLITLPYLVRVLGPEKFGLISFAQAFIGYFVILTDYGFNLSATREIAIYREDKEKVSEIFSSVMVIKFFLFFLSLGIMSAIIFTFEKFRQDWEIYYLTFGMVLGQVLFPVWFFQGMERMKYITFLNILAKLIFTIAIFAFVRKVEDYLYVPLLNSLGFIVAGVLGLWIVFKDFGIGFRMPSWEGIKHQLKEGWYIFISTVAISLYTISNTFILGLFTNNTIVGYYSAAEKIIKAIQGLLGPISQTIYPHVSKLMYESKECGIKFLRKVTLLIGSFSFVLSLIIFIFADLIVRIVLGSQYTESVIVLRILAFLPFIIGLSNIFAVQGLIAYGKLEIIPKITLAGAISNIFIALLLVNLLQAVGVAISVLIAEAVVTFISFYYFKRVIIDRRVIS</sequence>
<dbReference type="HOGENOM" id="CLU_022017_0_2_0"/>
<feature type="transmembrane region" description="Helical" evidence="6">
    <location>
        <begin position="188"/>
        <end position="211"/>
    </location>
</feature>
<keyword evidence="5 6" id="KW-0472">Membrane</keyword>
<keyword evidence="8" id="KW-1185">Reference proteome</keyword>
<keyword evidence="4 6" id="KW-1133">Transmembrane helix</keyword>
<feature type="transmembrane region" description="Helical" evidence="6">
    <location>
        <begin position="60"/>
        <end position="79"/>
    </location>
</feature>
<feature type="transmembrane region" description="Helical" evidence="6">
    <location>
        <begin position="28"/>
        <end position="48"/>
    </location>
</feature>
<feature type="transmembrane region" description="Helical" evidence="6">
    <location>
        <begin position="100"/>
        <end position="123"/>
    </location>
</feature>
<reference evidence="7 8" key="1">
    <citation type="journal article" date="2013" name="Genome Announc.">
        <title>Complete genome sequence of the hyperthermophilic sulfate-reducing bacterium Thermodesulfobacterium geofontis OPF15T.</title>
        <authorList>
            <person name="Elkins J.G."/>
            <person name="Hamilton-Brehm S.D."/>
            <person name="Lucas S."/>
            <person name="Han J."/>
            <person name="Lapidus A."/>
            <person name="Cheng J.F."/>
            <person name="Goodwin L.A."/>
            <person name="Pitluck S."/>
            <person name="Peters L."/>
            <person name="Mikhailova N."/>
            <person name="Davenport K.W."/>
            <person name="Detter J.C."/>
            <person name="Han C.S."/>
            <person name="Tapia R."/>
            <person name="Land M.L."/>
            <person name="Hauser L."/>
            <person name="Kyrpides N.C."/>
            <person name="Ivanova N.N."/>
            <person name="Pagani I."/>
            <person name="Bruce D."/>
            <person name="Woyke T."/>
            <person name="Cottingham R.W."/>
        </authorList>
    </citation>
    <scope>NUCLEOTIDE SEQUENCE [LARGE SCALE GENOMIC DNA]</scope>
    <source>
        <strain evidence="7 8">OPF15</strain>
    </source>
</reference>
<accession>F8C3J5</accession>
<evidence type="ECO:0000256" key="4">
    <source>
        <dbReference type="ARBA" id="ARBA00022989"/>
    </source>
</evidence>
<dbReference type="eggNOG" id="COG2244">
    <property type="taxonomic scope" value="Bacteria"/>
</dbReference>
<dbReference type="OrthoDB" id="9815702at2"/>
<dbReference type="AlphaFoldDB" id="F8C3J5"/>
<keyword evidence="3 6" id="KW-0812">Transmembrane</keyword>
<keyword evidence="2" id="KW-1003">Cell membrane</keyword>